<dbReference type="OrthoDB" id="8243778at2"/>
<proteinExistence type="predicted"/>
<dbReference type="RefSeq" id="WP_079601663.1">
    <property type="nucleotide sequence ID" value="NZ_LT670817.1"/>
</dbReference>
<organism evidence="1 2">
    <name type="scientific">Bradyrhizobium erythrophlei</name>
    <dbReference type="NCBI Taxonomy" id="1437360"/>
    <lineage>
        <taxon>Bacteria</taxon>
        <taxon>Pseudomonadati</taxon>
        <taxon>Pseudomonadota</taxon>
        <taxon>Alphaproteobacteria</taxon>
        <taxon>Hyphomicrobiales</taxon>
        <taxon>Nitrobacteraceae</taxon>
        <taxon>Bradyrhizobium</taxon>
    </lineage>
</organism>
<protein>
    <submittedName>
        <fullName evidence="1">Uncharacterized protein</fullName>
    </submittedName>
</protein>
<gene>
    <name evidence="1" type="ORF">SAMN05443248_2721</name>
</gene>
<dbReference type="AlphaFoldDB" id="A0A1M5MV73"/>
<reference evidence="1 2" key="1">
    <citation type="submission" date="2016-11" db="EMBL/GenBank/DDBJ databases">
        <authorList>
            <person name="Jaros S."/>
            <person name="Januszkiewicz K."/>
            <person name="Wedrychowicz H."/>
        </authorList>
    </citation>
    <scope>NUCLEOTIDE SEQUENCE [LARGE SCALE GENOMIC DNA]</scope>
    <source>
        <strain evidence="1 2">GAS138</strain>
    </source>
</reference>
<dbReference type="EMBL" id="LT670817">
    <property type="protein sequence ID" value="SHG80673.1"/>
    <property type="molecule type" value="Genomic_DNA"/>
</dbReference>
<name>A0A1M5MV73_9BRAD</name>
<evidence type="ECO:0000313" key="2">
    <source>
        <dbReference type="Proteomes" id="UP000189796"/>
    </source>
</evidence>
<accession>A0A1M5MV73</accession>
<dbReference type="Proteomes" id="UP000189796">
    <property type="component" value="Chromosome I"/>
</dbReference>
<sequence>MAALVVHASKDGESTRTLFTSPVLTVAKARGLFKAGWQVHVVDANGRVFDPDKFDHLLRFDPPKPAIKF</sequence>
<evidence type="ECO:0000313" key="1">
    <source>
        <dbReference type="EMBL" id="SHG80673.1"/>
    </source>
</evidence>